<evidence type="ECO:0000313" key="3">
    <source>
        <dbReference type="Proteomes" id="UP001500630"/>
    </source>
</evidence>
<keyword evidence="3" id="KW-1185">Reference proteome</keyword>
<gene>
    <name evidence="2" type="ORF">GCM10022419_130760</name>
</gene>
<dbReference type="EMBL" id="BAABDQ010000068">
    <property type="protein sequence ID" value="GAA3622908.1"/>
    <property type="molecule type" value="Genomic_DNA"/>
</dbReference>
<dbReference type="Proteomes" id="UP001500630">
    <property type="component" value="Unassembled WGS sequence"/>
</dbReference>
<protein>
    <submittedName>
        <fullName evidence="2">Uncharacterized protein</fullName>
    </submittedName>
</protein>
<sequence>MSQTMPRQAAPVERTITGAAPAHAGVEQSWIGTPGYPFAGVEQSYVDFDIPFAGDGDE</sequence>
<proteinExistence type="predicted"/>
<evidence type="ECO:0000256" key="1">
    <source>
        <dbReference type="SAM" id="MobiDB-lite"/>
    </source>
</evidence>
<feature type="region of interest" description="Disordered" evidence="1">
    <location>
        <begin position="1"/>
        <end position="22"/>
    </location>
</feature>
<comment type="caution">
    <text evidence="2">The sequence shown here is derived from an EMBL/GenBank/DDBJ whole genome shotgun (WGS) entry which is preliminary data.</text>
</comment>
<organism evidence="2 3">
    <name type="scientific">Nonomuraea rosea</name>
    <dbReference type="NCBI Taxonomy" id="638574"/>
    <lineage>
        <taxon>Bacteria</taxon>
        <taxon>Bacillati</taxon>
        <taxon>Actinomycetota</taxon>
        <taxon>Actinomycetes</taxon>
        <taxon>Streptosporangiales</taxon>
        <taxon>Streptosporangiaceae</taxon>
        <taxon>Nonomuraea</taxon>
    </lineage>
</organism>
<evidence type="ECO:0000313" key="2">
    <source>
        <dbReference type="EMBL" id="GAA3622908.1"/>
    </source>
</evidence>
<name>A0ABP7A0T8_9ACTN</name>
<accession>A0ABP7A0T8</accession>
<reference evidence="3" key="1">
    <citation type="journal article" date="2019" name="Int. J. Syst. Evol. Microbiol.">
        <title>The Global Catalogue of Microorganisms (GCM) 10K type strain sequencing project: providing services to taxonomists for standard genome sequencing and annotation.</title>
        <authorList>
            <consortium name="The Broad Institute Genomics Platform"/>
            <consortium name="The Broad Institute Genome Sequencing Center for Infectious Disease"/>
            <person name="Wu L."/>
            <person name="Ma J."/>
        </authorList>
    </citation>
    <scope>NUCLEOTIDE SEQUENCE [LARGE SCALE GENOMIC DNA]</scope>
    <source>
        <strain evidence="3">JCM 17326</strain>
    </source>
</reference>
<dbReference type="RefSeq" id="WP_345579816.1">
    <property type="nucleotide sequence ID" value="NZ_BAABDQ010000068.1"/>
</dbReference>